<comment type="similarity">
    <text evidence="2 4">Belongs to the flagella basal body rod proteins family.</text>
</comment>
<evidence type="ECO:0000259" key="6">
    <source>
        <dbReference type="Pfam" id="PF00460"/>
    </source>
</evidence>
<dbReference type="InterPro" id="IPR001444">
    <property type="entry name" value="Flag_bb_rod_N"/>
</dbReference>
<dbReference type="Pfam" id="PF22692">
    <property type="entry name" value="LlgE_F_G_D1"/>
    <property type="match status" value="1"/>
</dbReference>
<dbReference type="GO" id="GO:0009425">
    <property type="term" value="C:bacterial-type flagellum basal body"/>
    <property type="evidence" value="ECO:0007669"/>
    <property type="project" value="UniProtKB-SubCell"/>
</dbReference>
<dbReference type="NCBIfam" id="TIGR03506">
    <property type="entry name" value="FlgEFG_subfam"/>
    <property type="match status" value="2"/>
</dbReference>
<dbReference type="SUPFAM" id="SSF117143">
    <property type="entry name" value="Flagellar hook protein flgE"/>
    <property type="match status" value="2"/>
</dbReference>
<evidence type="ECO:0000256" key="3">
    <source>
        <dbReference type="ARBA" id="ARBA00023143"/>
    </source>
</evidence>
<dbReference type="EMBL" id="NXIE01000005">
    <property type="protein sequence ID" value="RXK11880.1"/>
    <property type="molecule type" value="Genomic_DNA"/>
</dbReference>
<evidence type="ECO:0000313" key="9">
    <source>
        <dbReference type="EMBL" id="RXK11880.1"/>
    </source>
</evidence>
<sequence>MIGALWTGISGLSSHQTALDNESHNIANVNTVGYKSSRISFADQMYQDRIGKGSKILDAEKLYVQGNLKTTGVNYDVAISGDGFFTVKNTTSSGSGENYYTRAGNFRMGDNGTLQDAAGNEVQGWAMRVIDTDKDVISTDPNNKRITDDYTKLLSSKVIKYASQVETITAKATDYNKTARADSSTVFTGAGAKTKAAKVTDIENLVANYASWLQKLQDDPYVGSASSTSQVSQINFKSFDSLGGTDSGAISKDGDSIYVYIDGEKISQEFVSVTATYDIDGDGNTAADDASGSTTYADADNLVASRIATYKALADKISEEVPGLRAYMVSETGGTNDDVLEDDDIFKLSTKDSDMIKGIIQIESLIPGVSFDISEVGEEIGNNNKVAGGFQTSSAANAGEGVGALNSARDALARAISGKQQDVYTLADLGLDNPNTTSGALTAQDFLYGMTIYDKELDKIIPVPGDNTTSPATPLSIFVNDATTVDDIVDAINNPQTEYFQDDGTSVANSSFQLSDYVVAKNINGNLVIETKDENYDVEFSGSLKISDNAATDSGGPLLTIANYTPRDKNNDYSGRQGAGAEFIQMVTTINQTSTQDSLQLKLDALGISDSAFGEFSVDSTGLITMKQDGASFAIGQISLSLFNNNRGLEPVGDNNYAKTNESGDPIYSKNNENTGKIENKTLELSTADLSESLVNLMVFQRAFEANAKSITTSDELLNTLINLKR</sequence>
<dbReference type="GO" id="GO:0009424">
    <property type="term" value="C:bacterial-type flagellum hook"/>
    <property type="evidence" value="ECO:0007669"/>
    <property type="project" value="TreeGrafter"/>
</dbReference>
<feature type="domain" description="Flagellar hook protein FlgE/F/G-like D1" evidence="8">
    <location>
        <begin position="78"/>
        <end position="129"/>
    </location>
</feature>
<keyword evidence="9" id="KW-0282">Flagellum</keyword>
<evidence type="ECO:0000259" key="7">
    <source>
        <dbReference type="Pfam" id="PF06429"/>
    </source>
</evidence>
<keyword evidence="9" id="KW-0966">Cell projection</keyword>
<organism evidence="9 10">
    <name type="scientific">Halarcobacter mediterraneus</name>
    <dbReference type="NCBI Taxonomy" id="2023153"/>
    <lineage>
        <taxon>Bacteria</taxon>
        <taxon>Pseudomonadati</taxon>
        <taxon>Campylobacterota</taxon>
        <taxon>Epsilonproteobacteria</taxon>
        <taxon>Campylobacterales</taxon>
        <taxon>Arcobacteraceae</taxon>
        <taxon>Halarcobacter</taxon>
    </lineage>
</organism>
<dbReference type="InterPro" id="IPR053967">
    <property type="entry name" value="LlgE_F_G-like_D1"/>
</dbReference>
<feature type="region of interest" description="Disordered" evidence="5">
    <location>
        <begin position="655"/>
        <end position="675"/>
    </location>
</feature>
<evidence type="ECO:0000313" key="10">
    <source>
        <dbReference type="Proteomes" id="UP000289718"/>
    </source>
</evidence>
<feature type="domain" description="Flagellar basal-body/hook protein C-terminal" evidence="7">
    <location>
        <begin position="682"/>
        <end position="724"/>
    </location>
</feature>
<comment type="function">
    <text evidence="4">A flexible structure which links the flagellar filament to the drive apparatus in the basal body.</text>
</comment>
<dbReference type="InterPro" id="IPR010930">
    <property type="entry name" value="Flg_bb/hook_C_dom"/>
</dbReference>
<evidence type="ECO:0000256" key="1">
    <source>
        <dbReference type="ARBA" id="ARBA00004117"/>
    </source>
</evidence>
<name>A0A4Q1AT92_9BACT</name>
<accession>A0A4Q1AT92</accession>
<evidence type="ECO:0000259" key="8">
    <source>
        <dbReference type="Pfam" id="PF22692"/>
    </source>
</evidence>
<dbReference type="InterPro" id="IPR020013">
    <property type="entry name" value="Flagellar_FlgE/F/G"/>
</dbReference>
<dbReference type="GO" id="GO:0071978">
    <property type="term" value="P:bacterial-type flagellum-dependent swarming motility"/>
    <property type="evidence" value="ECO:0007669"/>
    <property type="project" value="TreeGrafter"/>
</dbReference>
<dbReference type="PANTHER" id="PTHR30435">
    <property type="entry name" value="FLAGELLAR PROTEIN"/>
    <property type="match status" value="1"/>
</dbReference>
<dbReference type="RefSeq" id="WP_129062334.1">
    <property type="nucleotide sequence ID" value="NZ_NXIE01000005.1"/>
</dbReference>
<dbReference type="Pfam" id="PF00460">
    <property type="entry name" value="Flg_bb_rod"/>
    <property type="match status" value="1"/>
</dbReference>
<dbReference type="PANTHER" id="PTHR30435:SF1">
    <property type="entry name" value="FLAGELLAR HOOK PROTEIN FLGE"/>
    <property type="match status" value="1"/>
</dbReference>
<feature type="compositionally biased region" description="Polar residues" evidence="5">
    <location>
        <begin position="657"/>
        <end position="675"/>
    </location>
</feature>
<comment type="subcellular location">
    <subcellularLocation>
        <location evidence="1 4">Bacterial flagellum basal body</location>
    </subcellularLocation>
</comment>
<proteinExistence type="inferred from homology"/>
<dbReference type="Proteomes" id="UP000289718">
    <property type="component" value="Unassembled WGS sequence"/>
</dbReference>
<dbReference type="GO" id="GO:0005829">
    <property type="term" value="C:cytosol"/>
    <property type="evidence" value="ECO:0007669"/>
    <property type="project" value="TreeGrafter"/>
</dbReference>
<protein>
    <recommendedName>
        <fullName evidence="4">Flagellar hook protein FlgE</fullName>
    </recommendedName>
</protein>
<feature type="domain" description="Flagellar basal body rod protein N-terminal" evidence="6">
    <location>
        <begin position="7"/>
        <end position="35"/>
    </location>
</feature>
<dbReference type="InterPro" id="IPR037925">
    <property type="entry name" value="FlgE/F/G-like"/>
</dbReference>
<dbReference type="AlphaFoldDB" id="A0A4Q1AT92"/>
<keyword evidence="9" id="KW-0969">Cilium</keyword>
<keyword evidence="10" id="KW-1185">Reference proteome</keyword>
<evidence type="ECO:0000256" key="2">
    <source>
        <dbReference type="ARBA" id="ARBA00009677"/>
    </source>
</evidence>
<dbReference type="Pfam" id="PF06429">
    <property type="entry name" value="Flg_bbr_C"/>
    <property type="match status" value="1"/>
</dbReference>
<keyword evidence="3 4" id="KW-0975">Bacterial flagellum</keyword>
<comment type="caution">
    <text evidence="9">The sequence shown here is derived from an EMBL/GenBank/DDBJ whole genome shotgun (WGS) entry which is preliminary data.</text>
</comment>
<evidence type="ECO:0000256" key="4">
    <source>
        <dbReference type="RuleBase" id="RU362116"/>
    </source>
</evidence>
<evidence type="ECO:0000256" key="5">
    <source>
        <dbReference type="SAM" id="MobiDB-lite"/>
    </source>
</evidence>
<gene>
    <name evidence="9" type="ORF">CP965_11910</name>
</gene>
<reference evidence="9 10" key="1">
    <citation type="submission" date="2017-09" db="EMBL/GenBank/DDBJ databases">
        <title>Genomics of the genus Arcobacter.</title>
        <authorList>
            <person name="Perez-Cataluna A."/>
            <person name="Figueras M.J."/>
            <person name="Salas-Masso N."/>
        </authorList>
    </citation>
    <scope>NUCLEOTIDE SEQUENCE [LARGE SCALE GENOMIC DNA]</scope>
    <source>
        <strain evidence="9 10">F156-34</strain>
    </source>
</reference>
<dbReference type="OrthoDB" id="9804559at2"/>